<proteinExistence type="predicted"/>
<gene>
    <name evidence="1" type="ORF">BIY20_02915</name>
</gene>
<dbReference type="Proteomes" id="UP000186039">
    <property type="component" value="Unassembled WGS sequence"/>
</dbReference>
<reference evidence="1 2" key="1">
    <citation type="submission" date="2016-09" db="EMBL/GenBank/DDBJ databases">
        <title>Genomic Taxonomy of the Vibrionaceae.</title>
        <authorList>
            <person name="Gonzalez-Castillo A."/>
            <person name="Gomez-Gil B."/>
            <person name="Enciso-Ibarra K."/>
        </authorList>
    </citation>
    <scope>NUCLEOTIDE SEQUENCE [LARGE SCALE GENOMIC DNA]</scope>
    <source>
        <strain evidence="1 2">CAIM 1902</strain>
    </source>
</reference>
<dbReference type="EMBL" id="MJMH01000217">
    <property type="protein sequence ID" value="OLQ85758.1"/>
    <property type="molecule type" value="Genomic_DNA"/>
</dbReference>
<evidence type="ECO:0000313" key="1">
    <source>
        <dbReference type="EMBL" id="OLQ85758.1"/>
    </source>
</evidence>
<protein>
    <submittedName>
        <fullName evidence="1">Uncharacterized protein</fullName>
    </submittedName>
</protein>
<name>A0ABX3F9G1_9VIBR</name>
<comment type="caution">
    <text evidence="1">The sequence shown here is derived from an EMBL/GenBank/DDBJ whole genome shotgun (WGS) entry which is preliminary data.</text>
</comment>
<accession>A0ABX3F9G1</accession>
<evidence type="ECO:0000313" key="2">
    <source>
        <dbReference type="Proteomes" id="UP000186039"/>
    </source>
</evidence>
<keyword evidence="2" id="KW-1185">Reference proteome</keyword>
<organism evidence="1 2">
    <name type="scientific">Vibrio panuliri</name>
    <dbReference type="NCBI Taxonomy" id="1381081"/>
    <lineage>
        <taxon>Bacteria</taxon>
        <taxon>Pseudomonadati</taxon>
        <taxon>Pseudomonadota</taxon>
        <taxon>Gammaproteobacteria</taxon>
        <taxon>Vibrionales</taxon>
        <taxon>Vibrionaceae</taxon>
        <taxon>Vibrio</taxon>
    </lineage>
</organism>
<sequence>MSIESIVSELVYRTIEPYNYTYKKEGFIHPSFKNRGSHELAAELRALLESVTDATMRDQINHKGIRFGSKILRLGSENTSSTGVGVTVTDAPLEASDLDTALMLAST</sequence>
<dbReference type="RefSeq" id="WP_075716145.1">
    <property type="nucleotide sequence ID" value="NZ_AP019655.1"/>
</dbReference>